<reference evidence="3" key="1">
    <citation type="journal article" date="2019" name="Int. J. Syst. Evol. Microbiol.">
        <title>The Global Catalogue of Microorganisms (GCM) 10K type strain sequencing project: providing services to taxonomists for standard genome sequencing and annotation.</title>
        <authorList>
            <consortium name="The Broad Institute Genomics Platform"/>
            <consortium name="The Broad Institute Genome Sequencing Center for Infectious Disease"/>
            <person name="Wu L."/>
            <person name="Ma J."/>
        </authorList>
    </citation>
    <scope>NUCLEOTIDE SEQUENCE [LARGE SCALE GENOMIC DNA]</scope>
    <source>
        <strain evidence="3">JCM 17555</strain>
    </source>
</reference>
<dbReference type="EMBL" id="BAABBO010000007">
    <property type="protein sequence ID" value="GAA3956437.1"/>
    <property type="molecule type" value="Genomic_DNA"/>
</dbReference>
<accession>A0ABP7NXY5</accession>
<name>A0ABP7NXY5_9GAMM</name>
<dbReference type="RefSeq" id="WP_344804639.1">
    <property type="nucleotide sequence ID" value="NZ_BAABBO010000007.1"/>
</dbReference>
<keyword evidence="3" id="KW-1185">Reference proteome</keyword>
<feature type="domain" description="PpiC" evidence="1">
    <location>
        <begin position="2"/>
        <end position="115"/>
    </location>
</feature>
<comment type="caution">
    <text evidence="2">The sequence shown here is derived from an EMBL/GenBank/DDBJ whole genome shotgun (WGS) entry which is preliminary data.</text>
</comment>
<evidence type="ECO:0000313" key="2">
    <source>
        <dbReference type="EMBL" id="GAA3956437.1"/>
    </source>
</evidence>
<gene>
    <name evidence="2" type="ORF">GCM10022278_13710</name>
</gene>
<proteinExistence type="predicted"/>
<organism evidence="2 3">
    <name type="scientific">Allohahella marinimesophila</name>
    <dbReference type="NCBI Taxonomy" id="1054972"/>
    <lineage>
        <taxon>Bacteria</taxon>
        <taxon>Pseudomonadati</taxon>
        <taxon>Pseudomonadota</taxon>
        <taxon>Gammaproteobacteria</taxon>
        <taxon>Oceanospirillales</taxon>
        <taxon>Hahellaceae</taxon>
        <taxon>Allohahella</taxon>
    </lineage>
</organism>
<dbReference type="Pfam" id="PF13145">
    <property type="entry name" value="Rotamase_2"/>
    <property type="match status" value="1"/>
</dbReference>
<evidence type="ECO:0000313" key="3">
    <source>
        <dbReference type="Proteomes" id="UP001501337"/>
    </source>
</evidence>
<dbReference type="InterPro" id="IPR000297">
    <property type="entry name" value="PPIase_PpiC"/>
</dbReference>
<protein>
    <recommendedName>
        <fullName evidence="1">PpiC domain-containing protein</fullName>
    </recommendedName>
</protein>
<dbReference type="Proteomes" id="UP001501337">
    <property type="component" value="Unassembled WGS sequence"/>
</dbReference>
<evidence type="ECO:0000259" key="1">
    <source>
        <dbReference type="Pfam" id="PF13145"/>
    </source>
</evidence>
<sequence length="150" mass="17533">MERWYVEHLEAYAEATKWTLEQVYLPRDQRAPDNFLQALEQNRVGDFTWSEHSRFPRYLQNQDMEAIAARFGQHVADAVAEASANSWFGPVLSPHGSHYLRVVAEKSGEVPDFEKLSGYIERDWREAQMERAVDRALTSLREQYSVRQVD</sequence>